<comment type="cofactor">
    <cofactor evidence="8">
        <name>Zn(2+)</name>
        <dbReference type="ChEBI" id="CHEBI:29105"/>
    </cofactor>
</comment>
<feature type="active site" evidence="7">
    <location>
        <position position="174"/>
    </location>
</feature>
<proteinExistence type="inferred from homology"/>
<evidence type="ECO:0000259" key="11">
    <source>
        <dbReference type="Pfam" id="PF02868"/>
    </source>
</evidence>
<dbReference type="Gene3D" id="3.10.170.10">
    <property type="match status" value="1"/>
</dbReference>
<dbReference type="AlphaFoldDB" id="A0A9X1M7R0"/>
<keyword evidence="2 8" id="KW-0645">Protease</keyword>
<feature type="domain" description="Peptidase M4" evidence="10">
    <location>
        <begin position="97"/>
        <end position="181"/>
    </location>
</feature>
<dbReference type="InterPro" id="IPR013856">
    <property type="entry name" value="Peptidase_M4_domain"/>
</dbReference>
<feature type="active site" description="Proton donor" evidence="7">
    <location>
        <position position="275"/>
    </location>
</feature>
<dbReference type="PRINTS" id="PR00730">
    <property type="entry name" value="THERMOLYSIN"/>
</dbReference>
<evidence type="ECO:0000256" key="6">
    <source>
        <dbReference type="ARBA" id="ARBA00023049"/>
    </source>
</evidence>
<dbReference type="SUPFAM" id="SSF55486">
    <property type="entry name" value="Metalloproteases ('zincins'), catalytic domain"/>
    <property type="match status" value="1"/>
</dbReference>
<evidence type="ECO:0000256" key="2">
    <source>
        <dbReference type="ARBA" id="ARBA00022670"/>
    </source>
</evidence>
<comment type="subcellular location">
    <subcellularLocation>
        <location evidence="8">Secreted</location>
    </subcellularLocation>
</comment>
<dbReference type="InterPro" id="IPR001570">
    <property type="entry name" value="Peptidase_M4_C_domain"/>
</dbReference>
<dbReference type="GO" id="GO:0006508">
    <property type="term" value="P:proteolysis"/>
    <property type="evidence" value="ECO:0007669"/>
    <property type="project" value="UniProtKB-KW"/>
</dbReference>
<keyword evidence="8" id="KW-0964">Secreted</keyword>
<dbReference type="PANTHER" id="PTHR43579:SF1">
    <property type="entry name" value="NEUTRAL METALLOPROTEINASE"/>
    <property type="match status" value="1"/>
</dbReference>
<evidence type="ECO:0000256" key="9">
    <source>
        <dbReference type="SAM" id="MobiDB-lite"/>
    </source>
</evidence>
<keyword evidence="14" id="KW-1185">Reference proteome</keyword>
<evidence type="ECO:0000256" key="1">
    <source>
        <dbReference type="ARBA" id="ARBA00009388"/>
    </source>
</evidence>
<name>A0A9X1M7R0_9MICC</name>
<dbReference type="GO" id="GO:0004222">
    <property type="term" value="F:metalloendopeptidase activity"/>
    <property type="evidence" value="ECO:0007669"/>
    <property type="project" value="UniProtKB-UniRule"/>
</dbReference>
<dbReference type="Pfam" id="PF02868">
    <property type="entry name" value="Peptidase_M4_C"/>
    <property type="match status" value="1"/>
</dbReference>
<evidence type="ECO:0000256" key="4">
    <source>
        <dbReference type="ARBA" id="ARBA00022801"/>
    </source>
</evidence>
<feature type="region of interest" description="Disordered" evidence="9">
    <location>
        <begin position="78"/>
        <end position="97"/>
    </location>
</feature>
<protein>
    <recommendedName>
        <fullName evidence="8">Neutral metalloproteinase</fullName>
        <ecNumber evidence="8">3.4.24.-</ecNumber>
    </recommendedName>
</protein>
<organism evidence="12 15">
    <name type="scientific">Arthrobacter zhangbolii</name>
    <dbReference type="NCBI Taxonomy" id="2886936"/>
    <lineage>
        <taxon>Bacteria</taxon>
        <taxon>Bacillati</taxon>
        <taxon>Actinomycetota</taxon>
        <taxon>Actinomycetes</taxon>
        <taxon>Micrococcales</taxon>
        <taxon>Micrococcaceae</taxon>
        <taxon>Arthrobacter</taxon>
    </lineage>
</organism>
<dbReference type="Proteomes" id="UP001155145">
    <property type="component" value="Unassembled WGS sequence"/>
</dbReference>
<evidence type="ECO:0000313" key="15">
    <source>
        <dbReference type="Proteomes" id="UP001155145"/>
    </source>
</evidence>
<dbReference type="EMBL" id="CP094984">
    <property type="protein sequence ID" value="UON91710.1"/>
    <property type="molecule type" value="Genomic_DNA"/>
</dbReference>
<keyword evidence="4 8" id="KW-0378">Hydrolase</keyword>
<gene>
    <name evidence="12" type="ORF">LJ755_06760</name>
    <name evidence="13" type="ORF">MUK71_14155</name>
</gene>
<evidence type="ECO:0000313" key="14">
    <source>
        <dbReference type="Proteomes" id="UP000829758"/>
    </source>
</evidence>
<dbReference type="Pfam" id="PF01447">
    <property type="entry name" value="Peptidase_M4"/>
    <property type="match status" value="1"/>
</dbReference>
<evidence type="ECO:0000256" key="5">
    <source>
        <dbReference type="ARBA" id="ARBA00022833"/>
    </source>
</evidence>
<dbReference type="InterPro" id="IPR023612">
    <property type="entry name" value="Peptidase_M4"/>
</dbReference>
<evidence type="ECO:0000256" key="7">
    <source>
        <dbReference type="PIRSR" id="PIRSR623612-1"/>
    </source>
</evidence>
<sequence length="355" mass="37711">MTNSRVTHSICSIVPPYLLTRLAAAEDPGRAAAAAAARRTLTTLGTVEAARSLPHPPPSRSTGTAFTPTLRRIVSDALGQEELPGTPVRSEGQPATGDAAVDETYEGLGATYHLFSDAYGRSSVDGAGRTLEATVHYGRDYDNAFWDGSRMVLGDGDGEVFERFSKSLTVIGHELAHGFIQYTAQLEYRDQSGALNESIADVFGVLVEQKLLGQEAGQASWLVGEGLFTEHVGGQALRSLKAPGTAYDDDVLGKDPQPGSMDDYVRTAADNGGVHINSGIPNRAFYLVAAALGGYAWERAGQIWYDTITEPNFPADATFAVFAAATLTAAEKRYGAGTEESSAVQSAWKEVNVMV</sequence>
<dbReference type="InterPro" id="IPR052759">
    <property type="entry name" value="Metalloprotease_M4"/>
</dbReference>
<keyword evidence="3" id="KW-0479">Metal-binding</keyword>
<dbReference type="Proteomes" id="UP000829758">
    <property type="component" value="Chromosome"/>
</dbReference>
<evidence type="ECO:0000256" key="3">
    <source>
        <dbReference type="ARBA" id="ARBA00022723"/>
    </source>
</evidence>
<evidence type="ECO:0000256" key="8">
    <source>
        <dbReference type="RuleBase" id="RU366073"/>
    </source>
</evidence>
<evidence type="ECO:0000259" key="10">
    <source>
        <dbReference type="Pfam" id="PF01447"/>
    </source>
</evidence>
<dbReference type="EMBL" id="JAJFZT010000004">
    <property type="protein sequence ID" value="MCC3272432.1"/>
    <property type="molecule type" value="Genomic_DNA"/>
</dbReference>
<comment type="function">
    <text evidence="8">Extracellular zinc metalloprotease.</text>
</comment>
<dbReference type="CDD" id="cd09597">
    <property type="entry name" value="M4_TLP"/>
    <property type="match status" value="1"/>
</dbReference>
<dbReference type="RefSeq" id="WP_227902655.1">
    <property type="nucleotide sequence ID" value="NZ_CP094984.1"/>
</dbReference>
<evidence type="ECO:0000313" key="13">
    <source>
        <dbReference type="EMBL" id="UON91710.1"/>
    </source>
</evidence>
<dbReference type="PANTHER" id="PTHR43579">
    <property type="match status" value="1"/>
</dbReference>
<reference evidence="12" key="1">
    <citation type="submission" date="2021-10" db="EMBL/GenBank/DDBJ databases">
        <title>Novel species in genus Arthrobacter.</title>
        <authorList>
            <person name="Liu Y."/>
        </authorList>
    </citation>
    <scope>NUCLEOTIDE SEQUENCE</scope>
    <source>
        <strain evidence="14">zg-Y462</strain>
        <strain evidence="12">Zg-Y462</strain>
    </source>
</reference>
<dbReference type="Gene3D" id="1.10.390.10">
    <property type="entry name" value="Neutral Protease Domain 2"/>
    <property type="match status" value="1"/>
</dbReference>
<dbReference type="GO" id="GO:0046872">
    <property type="term" value="F:metal ion binding"/>
    <property type="evidence" value="ECO:0007669"/>
    <property type="project" value="UniProtKB-UniRule"/>
</dbReference>
<dbReference type="InterPro" id="IPR027268">
    <property type="entry name" value="Peptidase_M4/M1_CTD_sf"/>
</dbReference>
<evidence type="ECO:0000313" key="12">
    <source>
        <dbReference type="EMBL" id="MCC3272432.1"/>
    </source>
</evidence>
<feature type="domain" description="Peptidase M4 C-terminal" evidence="11">
    <location>
        <begin position="184"/>
        <end position="353"/>
    </location>
</feature>
<keyword evidence="6 8" id="KW-0482">Metalloprotease</keyword>
<dbReference type="EC" id="3.4.24.-" evidence="8"/>
<comment type="similarity">
    <text evidence="1 8">Belongs to the peptidase M4 family.</text>
</comment>
<accession>A0A9X1M7R0</accession>
<keyword evidence="5 8" id="KW-0862">Zinc</keyword>
<dbReference type="GO" id="GO:0005576">
    <property type="term" value="C:extracellular region"/>
    <property type="evidence" value="ECO:0007669"/>
    <property type="project" value="UniProtKB-SubCell"/>
</dbReference>